<feature type="compositionally biased region" description="Polar residues" evidence="1">
    <location>
        <begin position="1"/>
        <end position="32"/>
    </location>
</feature>
<proteinExistence type="predicted"/>
<name>A0A164T2P6_9AGAM</name>
<reference evidence="2 3" key="1">
    <citation type="journal article" date="2016" name="Mol. Biol. Evol.">
        <title>Comparative Genomics of Early-Diverging Mushroom-Forming Fungi Provides Insights into the Origins of Lignocellulose Decay Capabilities.</title>
        <authorList>
            <person name="Nagy L.G."/>
            <person name="Riley R."/>
            <person name="Tritt A."/>
            <person name="Adam C."/>
            <person name="Daum C."/>
            <person name="Floudas D."/>
            <person name="Sun H."/>
            <person name="Yadav J.S."/>
            <person name="Pangilinan J."/>
            <person name="Larsson K.H."/>
            <person name="Matsuura K."/>
            <person name="Barry K."/>
            <person name="Labutti K."/>
            <person name="Kuo R."/>
            <person name="Ohm R.A."/>
            <person name="Bhattacharya S.S."/>
            <person name="Shirouzu T."/>
            <person name="Yoshinaga Y."/>
            <person name="Martin F.M."/>
            <person name="Grigoriev I.V."/>
            <person name="Hibbett D.S."/>
        </authorList>
    </citation>
    <scope>NUCLEOTIDE SEQUENCE [LARGE SCALE GENOMIC DNA]</scope>
    <source>
        <strain evidence="2 3">HHB9708</strain>
    </source>
</reference>
<feature type="region of interest" description="Disordered" evidence="1">
    <location>
        <begin position="61"/>
        <end position="137"/>
    </location>
</feature>
<dbReference type="OrthoDB" id="3690045at2759"/>
<organism evidence="2 3">
    <name type="scientific">Sistotremastrum niveocremeum HHB9708</name>
    <dbReference type="NCBI Taxonomy" id="1314777"/>
    <lineage>
        <taxon>Eukaryota</taxon>
        <taxon>Fungi</taxon>
        <taxon>Dikarya</taxon>
        <taxon>Basidiomycota</taxon>
        <taxon>Agaricomycotina</taxon>
        <taxon>Agaricomycetes</taxon>
        <taxon>Sistotremastrales</taxon>
        <taxon>Sistotremastraceae</taxon>
        <taxon>Sertulicium</taxon>
        <taxon>Sertulicium niveocremeum</taxon>
    </lineage>
</organism>
<accession>A0A164T2P6</accession>
<protein>
    <submittedName>
        <fullName evidence="2">Uncharacterized protein</fullName>
    </submittedName>
</protein>
<dbReference type="Proteomes" id="UP000076722">
    <property type="component" value="Unassembled WGS sequence"/>
</dbReference>
<evidence type="ECO:0000313" key="2">
    <source>
        <dbReference type="EMBL" id="KZS92026.1"/>
    </source>
</evidence>
<feature type="compositionally biased region" description="Basic residues" evidence="1">
    <location>
        <begin position="78"/>
        <end position="90"/>
    </location>
</feature>
<dbReference type="AlphaFoldDB" id="A0A164T2P6"/>
<feature type="region of interest" description="Disordered" evidence="1">
    <location>
        <begin position="1"/>
        <end position="33"/>
    </location>
</feature>
<sequence>MNNVDSSISLSNPTTATPQNLSQNGRSPASSHVNHHPALAYQDVAGRTPVQMISNNHHITSVHHESGSSPGTLIQKRPPGRPKGTTKKHFMPIEEKVKRPVGRPRKDGLPAGSVPKRPKIIGKPPGRPRKNSTSDVDTLTMDVSMMAEYGGPSEHQSFEDYVNESPDPEPIPPATPHPHPYTPPTLPPRDSWVTTYSSLHNAVTAPSSSPHMPSLPPPPPPPPPAPTATTRRTTDSRRSISPPSGGFVSSYIPGTTLASPFTTVPLVTHTTPLLVESWASLSHDELLVRLVRALKILVGPSRASVVKAYHDHLPALIARTPTGIPSLYSALKTFQLPFNPPYFLLIAARDSQLPIRENDHRFFYWDPMQLVWGGIRCPSCNDATLQHRGITSSSPKKVYDIGSRGVEKDMAFWVIGCEYACASNVCPQRRAWESWDPEILSRLPPPLAEEFPAKLVPFKHGISDATEGVSKQLWRMVLGMLKAGLEKNAILEVLNNIWDGSSDSDIGGAEVADGMRNLEGQTSAFSTFEAAWQASDTNKHQSSPNGVLHHDSSSTSVTPVLIPRQMQQRPTTSQNHELLSAAQDSNSVLPLPTRHPIITIANIPASPATHAHFAIPSDLNIQKHASSVQITSDQPTKRIRHCCKCGREDCKGKGGHGFCPRPCRDCGDPKCRGRNSRRPEKTCREGWP</sequence>
<feature type="compositionally biased region" description="Pro residues" evidence="1">
    <location>
        <begin position="213"/>
        <end position="226"/>
    </location>
</feature>
<feature type="compositionally biased region" description="Basic and acidic residues" evidence="1">
    <location>
        <begin position="91"/>
        <end position="108"/>
    </location>
</feature>
<keyword evidence="3" id="KW-1185">Reference proteome</keyword>
<evidence type="ECO:0000313" key="3">
    <source>
        <dbReference type="Proteomes" id="UP000076722"/>
    </source>
</evidence>
<dbReference type="EMBL" id="KV419412">
    <property type="protein sequence ID" value="KZS92026.1"/>
    <property type="molecule type" value="Genomic_DNA"/>
</dbReference>
<feature type="compositionally biased region" description="Basic residues" evidence="1">
    <location>
        <begin position="116"/>
        <end position="130"/>
    </location>
</feature>
<gene>
    <name evidence="2" type="ORF">SISNIDRAFT_456233</name>
</gene>
<dbReference type="SMART" id="SM00384">
    <property type="entry name" value="AT_hook"/>
    <property type="match status" value="3"/>
</dbReference>
<feature type="region of interest" description="Disordered" evidence="1">
    <location>
        <begin position="537"/>
        <end position="556"/>
    </location>
</feature>
<feature type="compositionally biased region" description="Pro residues" evidence="1">
    <location>
        <begin position="168"/>
        <end position="187"/>
    </location>
</feature>
<feature type="compositionally biased region" description="Polar residues" evidence="1">
    <location>
        <begin position="192"/>
        <end position="201"/>
    </location>
</feature>
<dbReference type="InterPro" id="IPR017956">
    <property type="entry name" value="AT_hook_DNA-bd_motif"/>
</dbReference>
<dbReference type="GO" id="GO:0003677">
    <property type="term" value="F:DNA binding"/>
    <property type="evidence" value="ECO:0007669"/>
    <property type="project" value="InterPro"/>
</dbReference>
<dbReference type="STRING" id="1314777.A0A164T2P6"/>
<feature type="region of interest" description="Disordered" evidence="1">
    <location>
        <begin position="149"/>
        <end position="247"/>
    </location>
</feature>
<evidence type="ECO:0000256" key="1">
    <source>
        <dbReference type="SAM" id="MobiDB-lite"/>
    </source>
</evidence>